<accession>A0AAD7BI14</accession>
<dbReference type="Proteomes" id="UP001221757">
    <property type="component" value="Unassembled WGS sequence"/>
</dbReference>
<keyword evidence="3" id="KW-1185">Reference proteome</keyword>
<sequence length="265" mass="28898">MLLAMPGSLNPGRRARPPRQNPDLNCMYQLRRQVCALDRAPALSSPRAVSTTSPHTHTQIQHPDPCGHDTQSVFLGFHHAGCWQPSALTDSMFGFAPLIRPRNARSPSPSRAPPPTVRTSTHALEAPAEPQQTRAFNGVHALHLPRDMSGALQRGRSAHPACAPTSKSAQESSRFWQPEPKRLRCALALLRMARTRSVAVRPTAFGGLLWCCSLRKCGCCSLRKCAGGKTRPREATSCDSARHIQCVQLRAARIARTTALRAAVS</sequence>
<proteinExistence type="predicted"/>
<gene>
    <name evidence="2" type="ORF">B0H17DRAFT_1219286</name>
</gene>
<evidence type="ECO:0000313" key="3">
    <source>
        <dbReference type="Proteomes" id="UP001221757"/>
    </source>
</evidence>
<dbReference type="EMBL" id="JARKIE010000659">
    <property type="protein sequence ID" value="KAJ7621842.1"/>
    <property type="molecule type" value="Genomic_DNA"/>
</dbReference>
<comment type="caution">
    <text evidence="2">The sequence shown here is derived from an EMBL/GenBank/DDBJ whole genome shotgun (WGS) entry which is preliminary data.</text>
</comment>
<feature type="region of interest" description="Disordered" evidence="1">
    <location>
        <begin position="1"/>
        <end position="23"/>
    </location>
</feature>
<feature type="region of interest" description="Disordered" evidence="1">
    <location>
        <begin position="100"/>
        <end position="121"/>
    </location>
</feature>
<feature type="compositionally biased region" description="Polar residues" evidence="1">
    <location>
        <begin position="47"/>
        <end position="61"/>
    </location>
</feature>
<dbReference type="AlphaFoldDB" id="A0AAD7BI14"/>
<organism evidence="2 3">
    <name type="scientific">Mycena rosella</name>
    <name type="common">Pink bonnet</name>
    <name type="synonym">Agaricus rosellus</name>
    <dbReference type="NCBI Taxonomy" id="1033263"/>
    <lineage>
        <taxon>Eukaryota</taxon>
        <taxon>Fungi</taxon>
        <taxon>Dikarya</taxon>
        <taxon>Basidiomycota</taxon>
        <taxon>Agaricomycotina</taxon>
        <taxon>Agaricomycetes</taxon>
        <taxon>Agaricomycetidae</taxon>
        <taxon>Agaricales</taxon>
        <taxon>Marasmiineae</taxon>
        <taxon>Mycenaceae</taxon>
        <taxon>Mycena</taxon>
    </lineage>
</organism>
<evidence type="ECO:0000256" key="1">
    <source>
        <dbReference type="SAM" id="MobiDB-lite"/>
    </source>
</evidence>
<evidence type="ECO:0000313" key="2">
    <source>
        <dbReference type="EMBL" id="KAJ7621842.1"/>
    </source>
</evidence>
<feature type="compositionally biased region" description="Low complexity" evidence="1">
    <location>
        <begin position="100"/>
        <end position="109"/>
    </location>
</feature>
<protein>
    <submittedName>
        <fullName evidence="2">Uncharacterized protein</fullName>
    </submittedName>
</protein>
<reference evidence="2" key="1">
    <citation type="submission" date="2023-03" db="EMBL/GenBank/DDBJ databases">
        <title>Massive genome expansion in bonnet fungi (Mycena s.s.) driven by repeated elements and novel gene families across ecological guilds.</title>
        <authorList>
            <consortium name="Lawrence Berkeley National Laboratory"/>
            <person name="Harder C.B."/>
            <person name="Miyauchi S."/>
            <person name="Viragh M."/>
            <person name="Kuo A."/>
            <person name="Thoen E."/>
            <person name="Andreopoulos B."/>
            <person name="Lu D."/>
            <person name="Skrede I."/>
            <person name="Drula E."/>
            <person name="Henrissat B."/>
            <person name="Morin E."/>
            <person name="Kohler A."/>
            <person name="Barry K."/>
            <person name="LaButti K."/>
            <person name="Morin E."/>
            <person name="Salamov A."/>
            <person name="Lipzen A."/>
            <person name="Mereny Z."/>
            <person name="Hegedus B."/>
            <person name="Baldrian P."/>
            <person name="Stursova M."/>
            <person name="Weitz H."/>
            <person name="Taylor A."/>
            <person name="Grigoriev I.V."/>
            <person name="Nagy L.G."/>
            <person name="Martin F."/>
            <person name="Kauserud H."/>
        </authorList>
    </citation>
    <scope>NUCLEOTIDE SEQUENCE</scope>
    <source>
        <strain evidence="2">CBHHK067</strain>
    </source>
</reference>
<name>A0AAD7BI14_MYCRO</name>
<feature type="region of interest" description="Disordered" evidence="1">
    <location>
        <begin position="44"/>
        <end position="65"/>
    </location>
</feature>